<dbReference type="Gene3D" id="3.20.20.100">
    <property type="entry name" value="NADP-dependent oxidoreductase domain"/>
    <property type="match status" value="1"/>
</dbReference>
<dbReference type="InterPro" id="IPR023210">
    <property type="entry name" value="NADP_OxRdtase_dom"/>
</dbReference>
<dbReference type="EMBL" id="CP103416">
    <property type="protein sequence ID" value="UVW36336.1"/>
    <property type="molecule type" value="Genomic_DNA"/>
</dbReference>
<keyword evidence="3" id="KW-1185">Reference proteome</keyword>
<evidence type="ECO:0000313" key="3">
    <source>
        <dbReference type="Proteomes" id="UP001059934"/>
    </source>
</evidence>
<dbReference type="SUPFAM" id="SSF51430">
    <property type="entry name" value="NAD(P)-linked oxidoreductase"/>
    <property type="match status" value="1"/>
</dbReference>
<gene>
    <name evidence="2" type="ORF">NYF23_06640</name>
</gene>
<dbReference type="Pfam" id="PF00248">
    <property type="entry name" value="Aldo_ket_red"/>
    <property type="match status" value="1"/>
</dbReference>
<evidence type="ECO:0000313" key="2">
    <source>
        <dbReference type="EMBL" id="UVW36336.1"/>
    </source>
</evidence>
<feature type="domain" description="NADP-dependent oxidoreductase" evidence="1">
    <location>
        <begin position="9"/>
        <end position="137"/>
    </location>
</feature>
<evidence type="ECO:0000259" key="1">
    <source>
        <dbReference type="Pfam" id="PF00248"/>
    </source>
</evidence>
<protein>
    <submittedName>
        <fullName evidence="2">Aldo/keto reductase</fullName>
    </submittedName>
</protein>
<name>A0ABY5TT85_9GAMM</name>
<dbReference type="InterPro" id="IPR036812">
    <property type="entry name" value="NAD(P)_OxRdtase_dom_sf"/>
</dbReference>
<dbReference type="PANTHER" id="PTHR43364:SF1">
    <property type="entry name" value="OXIDOREDUCTASE YDHF"/>
    <property type="match status" value="1"/>
</dbReference>
<reference evidence="2" key="1">
    <citation type="submission" date="2022-08" db="EMBL/GenBank/DDBJ databases">
        <title>Catabolic pathway analysis in culturable SAR92 clade bacteria reveals their overlooked roles in DMSP degradation in coastal seas.</title>
        <authorList>
            <person name="He X."/>
            <person name="Zhang X."/>
            <person name="Zhang Y."/>
        </authorList>
    </citation>
    <scope>NUCLEOTIDE SEQUENCE</scope>
    <source>
        <strain evidence="2">H455</strain>
    </source>
</reference>
<sequence>MHADKRLKHDNSSGKYVNPSVERSLREMSIDPIDLLLHRPDPLLNADETGVALDQLVNSGKVKVVGVSNVRPCDIELLQSRMSHKLVANQIEISLAENTALINGDLAYLQQHSVAPMAWSPLAGGSLFNQRHSDLSLKLAEAEGFSKALEIELDRQALSGG</sequence>
<dbReference type="PANTHER" id="PTHR43364">
    <property type="entry name" value="NADH-SPECIFIC METHYLGLYOXAL REDUCTASE-RELATED"/>
    <property type="match status" value="1"/>
</dbReference>
<organism evidence="2 3">
    <name type="scientific">SAR92 clade bacterium H455</name>
    <dbReference type="NCBI Taxonomy" id="2974818"/>
    <lineage>
        <taxon>Bacteria</taxon>
        <taxon>Pseudomonadati</taxon>
        <taxon>Pseudomonadota</taxon>
        <taxon>Gammaproteobacteria</taxon>
        <taxon>Cellvibrionales</taxon>
        <taxon>Porticoccaceae</taxon>
        <taxon>SAR92 clade</taxon>
    </lineage>
</organism>
<accession>A0ABY5TT85</accession>
<dbReference type="InterPro" id="IPR050523">
    <property type="entry name" value="AKR_Detox_Biosynth"/>
</dbReference>
<dbReference type="Proteomes" id="UP001059934">
    <property type="component" value="Chromosome"/>
</dbReference>
<proteinExistence type="predicted"/>